<dbReference type="Proteomes" id="UP001281410">
    <property type="component" value="Unassembled WGS sequence"/>
</dbReference>
<dbReference type="PROSITE" id="PS51005">
    <property type="entry name" value="NAC"/>
    <property type="match status" value="2"/>
</dbReference>
<dbReference type="SUPFAM" id="SSF101941">
    <property type="entry name" value="NAC domain"/>
    <property type="match status" value="2"/>
</dbReference>
<dbReference type="GO" id="GO:0006355">
    <property type="term" value="P:regulation of DNA-templated transcription"/>
    <property type="evidence" value="ECO:0007669"/>
    <property type="project" value="InterPro"/>
</dbReference>
<feature type="region of interest" description="Disordered" evidence="5">
    <location>
        <begin position="161"/>
        <end position="184"/>
    </location>
</feature>
<evidence type="ECO:0000256" key="5">
    <source>
        <dbReference type="SAM" id="MobiDB-lite"/>
    </source>
</evidence>
<dbReference type="PANTHER" id="PTHR31719">
    <property type="entry name" value="NAC TRANSCRIPTION FACTOR 56"/>
    <property type="match status" value="1"/>
</dbReference>
<evidence type="ECO:0000256" key="1">
    <source>
        <dbReference type="ARBA" id="ARBA00023015"/>
    </source>
</evidence>
<evidence type="ECO:0000256" key="4">
    <source>
        <dbReference type="ARBA" id="ARBA00023242"/>
    </source>
</evidence>
<keyword evidence="1" id="KW-0805">Transcription regulation</keyword>
<gene>
    <name evidence="7" type="ORF">Dsin_016519</name>
</gene>
<feature type="compositionally biased region" description="Basic and acidic residues" evidence="5">
    <location>
        <begin position="169"/>
        <end position="178"/>
    </location>
</feature>
<feature type="region of interest" description="Disordered" evidence="5">
    <location>
        <begin position="342"/>
        <end position="381"/>
    </location>
</feature>
<dbReference type="PANTHER" id="PTHR31719:SF179">
    <property type="entry name" value="OS08G0148400 PROTEIN"/>
    <property type="match status" value="1"/>
</dbReference>
<reference evidence="7" key="1">
    <citation type="journal article" date="2023" name="Plant J.">
        <title>Genome sequences and population genomics provide insights into the demographic history, inbreeding, and mutation load of two 'living fossil' tree species of Dipteronia.</title>
        <authorList>
            <person name="Feng Y."/>
            <person name="Comes H.P."/>
            <person name="Chen J."/>
            <person name="Zhu S."/>
            <person name="Lu R."/>
            <person name="Zhang X."/>
            <person name="Li P."/>
            <person name="Qiu J."/>
            <person name="Olsen K.M."/>
            <person name="Qiu Y."/>
        </authorList>
    </citation>
    <scope>NUCLEOTIDE SEQUENCE</scope>
    <source>
        <strain evidence="7">NBL</strain>
    </source>
</reference>
<dbReference type="InterPro" id="IPR036093">
    <property type="entry name" value="NAC_dom_sf"/>
</dbReference>
<evidence type="ECO:0000259" key="6">
    <source>
        <dbReference type="PROSITE" id="PS51005"/>
    </source>
</evidence>
<keyword evidence="4" id="KW-0539">Nucleus</keyword>
<dbReference type="InterPro" id="IPR003441">
    <property type="entry name" value="NAC-dom"/>
</dbReference>
<proteinExistence type="predicted"/>
<keyword evidence="2" id="KW-0238">DNA-binding</keyword>
<protein>
    <recommendedName>
        <fullName evidence="6">NAC domain-containing protein</fullName>
    </recommendedName>
</protein>
<comment type="caution">
    <text evidence="7">The sequence shown here is derived from an EMBL/GenBank/DDBJ whole genome shotgun (WGS) entry which is preliminary data.</text>
</comment>
<keyword evidence="3" id="KW-0804">Transcription</keyword>
<sequence>MDPQTISIQDLNLPAGYCFAPTHTKLIRYYLIEKILNRPLPATAIMEYIDYYDIDPDQDPISDQFLACYRNKDGYGFTHVVPGRTTRSGGHWKASGPEVPVMDGDEVIGFKSYFVYYSAGEEKSAHWTMLEYRVNPGLIAADSTNIDSTFVICKVQYKDDAKSSSSDSDSSKENENKMDSNNQTISIEELPPGFHFQPTDLEIIREFLIKKILNLPLPNSAIKDIAFYDFDPELLPIANRMEEAYFFTQLVAGQRTTKSGGHWKASGRVESIMRGDEVSLDDVIGFRTYFVFYSAGENKSSNWTMHEYRVNPGLFLPELTTETVKSKIDTFVICNVHKEDDEDLSNDETTFSPSQLDQNEETMDNETATSSRLQSDQGETS</sequence>
<name>A0AAE0AE81_9ROSI</name>
<feature type="compositionally biased region" description="Polar residues" evidence="5">
    <location>
        <begin position="347"/>
        <end position="357"/>
    </location>
</feature>
<evidence type="ECO:0000313" key="8">
    <source>
        <dbReference type="Proteomes" id="UP001281410"/>
    </source>
</evidence>
<feature type="domain" description="NAC" evidence="6">
    <location>
        <begin position="13"/>
        <end position="158"/>
    </location>
</feature>
<dbReference type="AlphaFoldDB" id="A0AAE0AE81"/>
<keyword evidence="8" id="KW-1185">Reference proteome</keyword>
<feature type="compositionally biased region" description="Polar residues" evidence="5">
    <location>
        <begin position="365"/>
        <end position="381"/>
    </location>
</feature>
<organism evidence="7 8">
    <name type="scientific">Dipteronia sinensis</name>
    <dbReference type="NCBI Taxonomy" id="43782"/>
    <lineage>
        <taxon>Eukaryota</taxon>
        <taxon>Viridiplantae</taxon>
        <taxon>Streptophyta</taxon>
        <taxon>Embryophyta</taxon>
        <taxon>Tracheophyta</taxon>
        <taxon>Spermatophyta</taxon>
        <taxon>Magnoliopsida</taxon>
        <taxon>eudicotyledons</taxon>
        <taxon>Gunneridae</taxon>
        <taxon>Pentapetalae</taxon>
        <taxon>rosids</taxon>
        <taxon>malvids</taxon>
        <taxon>Sapindales</taxon>
        <taxon>Sapindaceae</taxon>
        <taxon>Hippocastanoideae</taxon>
        <taxon>Acereae</taxon>
        <taxon>Dipteronia</taxon>
    </lineage>
</organism>
<dbReference type="GO" id="GO:0003677">
    <property type="term" value="F:DNA binding"/>
    <property type="evidence" value="ECO:0007669"/>
    <property type="project" value="UniProtKB-KW"/>
</dbReference>
<feature type="domain" description="NAC" evidence="6">
    <location>
        <begin position="190"/>
        <end position="339"/>
    </location>
</feature>
<evidence type="ECO:0000313" key="7">
    <source>
        <dbReference type="EMBL" id="KAK3211813.1"/>
    </source>
</evidence>
<evidence type="ECO:0000256" key="3">
    <source>
        <dbReference type="ARBA" id="ARBA00023163"/>
    </source>
</evidence>
<dbReference type="Pfam" id="PF02365">
    <property type="entry name" value="NAM"/>
    <property type="match status" value="2"/>
</dbReference>
<dbReference type="EMBL" id="JANJYJ010000005">
    <property type="protein sequence ID" value="KAK3211813.1"/>
    <property type="molecule type" value="Genomic_DNA"/>
</dbReference>
<dbReference type="Gene3D" id="2.170.150.80">
    <property type="entry name" value="NAC domain"/>
    <property type="match status" value="2"/>
</dbReference>
<accession>A0AAE0AE81</accession>
<evidence type="ECO:0000256" key="2">
    <source>
        <dbReference type="ARBA" id="ARBA00023125"/>
    </source>
</evidence>